<keyword evidence="1" id="KW-0175">Coiled coil</keyword>
<feature type="coiled-coil region" evidence="1">
    <location>
        <begin position="3"/>
        <end position="47"/>
    </location>
</feature>
<name>A0ABN7WNK1_GIGMA</name>
<evidence type="ECO:0000256" key="2">
    <source>
        <dbReference type="SAM" id="Phobius"/>
    </source>
</evidence>
<comment type="caution">
    <text evidence="3">The sequence shown here is derived from an EMBL/GenBank/DDBJ whole genome shotgun (WGS) entry which is preliminary data.</text>
</comment>
<keyword evidence="2" id="KW-0472">Membrane</keyword>
<organism evidence="3 4">
    <name type="scientific">Gigaspora margarita</name>
    <dbReference type="NCBI Taxonomy" id="4874"/>
    <lineage>
        <taxon>Eukaryota</taxon>
        <taxon>Fungi</taxon>
        <taxon>Fungi incertae sedis</taxon>
        <taxon>Mucoromycota</taxon>
        <taxon>Glomeromycotina</taxon>
        <taxon>Glomeromycetes</taxon>
        <taxon>Diversisporales</taxon>
        <taxon>Gigasporaceae</taxon>
        <taxon>Gigaspora</taxon>
    </lineage>
</organism>
<feature type="coiled-coil region" evidence="1">
    <location>
        <begin position="601"/>
        <end position="662"/>
    </location>
</feature>
<evidence type="ECO:0000313" key="4">
    <source>
        <dbReference type="Proteomes" id="UP000789901"/>
    </source>
</evidence>
<dbReference type="Proteomes" id="UP000789901">
    <property type="component" value="Unassembled WGS sequence"/>
</dbReference>
<reference evidence="3 4" key="1">
    <citation type="submission" date="2021-06" db="EMBL/GenBank/DDBJ databases">
        <authorList>
            <person name="Kallberg Y."/>
            <person name="Tangrot J."/>
            <person name="Rosling A."/>
        </authorList>
    </citation>
    <scope>NUCLEOTIDE SEQUENCE [LARGE SCALE GENOMIC DNA]</scope>
    <source>
        <strain evidence="3 4">120-4 pot B 10/14</strain>
    </source>
</reference>
<protein>
    <submittedName>
        <fullName evidence="3">20905_t:CDS:1</fullName>
    </submittedName>
</protein>
<sequence length="719" mass="82563">VQITNLEREIKDLEHKSTRTEAEERLLVEKKKQLAELLKKQSNTNNNSKPGDKTVLAIGGGVVGIFALLLILILARNQSQEEYNTKEKRAEVKKLDVSEKDLEGHLDLRDFTNLKELSCNQNYLTSLDLGENKEVEELDLSDNNFFKQDLSFVSNLVKLKKLQLSNNFFNGSLKPLQKLTKLEQLDINNTDINSGLEYLPTGLTYFNCCNDYLLSNRPEAKATELYNKELHEKYPISERRKEIIKLNISNKELKGALKLKGFFKLKELDCRNNQLTNLDLTDCKGLSFLYCDNNELSNLNFLESVDKLEKLSVSSNKKFLHKSLADLIILKELRELNVSNCPLEGNLKHLKGLNRLINLNITNTNISEGLEYLPESCKKLYCNNEKLAEELDESKCSKEESETKYYDLDIEDKDGKTELSKLQSPEQFSQFKYLNGLEWASTATTVTGGALSLMDYATTGGVISLVAPLIGTDADTFLDNYNELRGILKVLESIEMSKWGKVNLSLKNLKDKAYQFLEEYDEDNNEEIDIEELIQERVKFSYELNKVEEIVGAMRGLEDTVTEYQKGELTGNDETKIEMETEEEKIEQPPVNQPILIKQKSSDLKIKLKKIQDNYLEIEQEFKRELKQKEKQKQSSTKSEELEVLSKKIYSLEEQLTKSEKKLDNLDIGKIYSLEEQLLEIKKSLLQYQVKNQACCEKKTKTGKGKEKEVILEQQVGEE</sequence>
<keyword evidence="2" id="KW-0812">Transmembrane</keyword>
<dbReference type="PANTHER" id="PTHR48010">
    <property type="entry name" value="OS05G0588300 PROTEIN"/>
    <property type="match status" value="1"/>
</dbReference>
<proteinExistence type="predicted"/>
<dbReference type="SUPFAM" id="SSF52058">
    <property type="entry name" value="L domain-like"/>
    <property type="match status" value="1"/>
</dbReference>
<accession>A0ABN7WNK1</accession>
<dbReference type="PANTHER" id="PTHR48010:SF58">
    <property type="entry name" value="RECEPTOR PROTEIN KINASE-LIKE PROTEIN ZAR1"/>
    <property type="match status" value="1"/>
</dbReference>
<keyword evidence="4" id="KW-1185">Reference proteome</keyword>
<feature type="transmembrane region" description="Helical" evidence="2">
    <location>
        <begin position="55"/>
        <end position="75"/>
    </location>
</feature>
<gene>
    <name evidence="3" type="ORF">GMARGA_LOCUS33051</name>
</gene>
<dbReference type="Gene3D" id="3.80.10.10">
    <property type="entry name" value="Ribonuclease Inhibitor"/>
    <property type="match status" value="2"/>
</dbReference>
<keyword evidence="2" id="KW-1133">Transmembrane helix</keyword>
<feature type="non-terminal residue" evidence="3">
    <location>
        <position position="1"/>
    </location>
</feature>
<evidence type="ECO:0000256" key="1">
    <source>
        <dbReference type="SAM" id="Coils"/>
    </source>
</evidence>
<evidence type="ECO:0000313" key="3">
    <source>
        <dbReference type="EMBL" id="CAG8836462.1"/>
    </source>
</evidence>
<dbReference type="EMBL" id="CAJVQB010053623">
    <property type="protein sequence ID" value="CAG8836462.1"/>
    <property type="molecule type" value="Genomic_DNA"/>
</dbReference>
<dbReference type="InterPro" id="IPR032675">
    <property type="entry name" value="LRR_dom_sf"/>
</dbReference>
<feature type="non-terminal residue" evidence="3">
    <location>
        <position position="719"/>
    </location>
</feature>
<dbReference type="InterPro" id="IPR050994">
    <property type="entry name" value="At_inactive_RLKs"/>
</dbReference>